<protein>
    <recommendedName>
        <fullName evidence="10">Mitochondrial fusion and transport protein ugo1</fullName>
    </recommendedName>
</protein>
<keyword evidence="4" id="KW-0496">Mitochondrion</keyword>
<dbReference type="SUPFAM" id="SSF103506">
    <property type="entry name" value="Mitochondrial carrier"/>
    <property type="match status" value="1"/>
</dbReference>
<accession>A0A4U7BFE6</accession>
<feature type="compositionally biased region" description="Low complexity" evidence="7">
    <location>
        <begin position="37"/>
        <end position="48"/>
    </location>
</feature>
<organism evidence="8 9">
    <name type="scientific">Elsinoe australis</name>
    <dbReference type="NCBI Taxonomy" id="40998"/>
    <lineage>
        <taxon>Eukaryota</taxon>
        <taxon>Fungi</taxon>
        <taxon>Dikarya</taxon>
        <taxon>Ascomycota</taxon>
        <taxon>Pezizomycotina</taxon>
        <taxon>Dothideomycetes</taxon>
        <taxon>Dothideomycetidae</taxon>
        <taxon>Myriangiales</taxon>
        <taxon>Elsinoaceae</taxon>
        <taxon>Elsinoe</taxon>
    </lineage>
</organism>
<evidence type="ECO:0000313" key="8">
    <source>
        <dbReference type="EMBL" id="TKX26837.1"/>
    </source>
</evidence>
<reference evidence="8 9" key="1">
    <citation type="submission" date="2018-02" db="EMBL/GenBank/DDBJ databases">
        <title>Draft genome sequences of Elsinoe sp., causing black scab on jojoba.</title>
        <authorList>
            <person name="Stodart B."/>
            <person name="Jeffress S."/>
            <person name="Ash G."/>
            <person name="Arun Chinnappa K."/>
        </authorList>
    </citation>
    <scope>NUCLEOTIDE SEQUENCE [LARGE SCALE GENOMIC DNA]</scope>
    <source>
        <strain evidence="8 9">Hillstone_2</strain>
    </source>
</reference>
<dbReference type="EMBL" id="PTQR01000011">
    <property type="protein sequence ID" value="TKX26837.1"/>
    <property type="molecule type" value="Genomic_DNA"/>
</dbReference>
<feature type="compositionally biased region" description="Basic residues" evidence="7">
    <location>
        <begin position="166"/>
        <end position="176"/>
    </location>
</feature>
<evidence type="ECO:0000256" key="2">
    <source>
        <dbReference type="ARBA" id="ARBA00022692"/>
    </source>
</evidence>
<gene>
    <name evidence="8" type="ORF">C1H76_0992</name>
</gene>
<dbReference type="Gene3D" id="1.50.40.10">
    <property type="entry name" value="Mitochondrial carrier domain"/>
    <property type="match status" value="1"/>
</dbReference>
<dbReference type="Proteomes" id="UP000308133">
    <property type="component" value="Unassembled WGS sequence"/>
</dbReference>
<dbReference type="InterPro" id="IPR023395">
    <property type="entry name" value="MCP_dom_sf"/>
</dbReference>
<evidence type="ECO:0000313" key="9">
    <source>
        <dbReference type="Proteomes" id="UP000308133"/>
    </source>
</evidence>
<keyword evidence="4" id="KW-0999">Mitochondrion inner membrane</keyword>
<feature type="compositionally biased region" description="Low complexity" evidence="7">
    <location>
        <begin position="177"/>
        <end position="189"/>
    </location>
</feature>
<feature type="region of interest" description="Disordered" evidence="7">
    <location>
        <begin position="1"/>
        <end position="51"/>
    </location>
</feature>
<dbReference type="GO" id="GO:0031966">
    <property type="term" value="C:mitochondrial membrane"/>
    <property type="evidence" value="ECO:0007669"/>
    <property type="project" value="UniProtKB-SubCell"/>
</dbReference>
<evidence type="ECO:0000256" key="6">
    <source>
        <dbReference type="ARBA" id="ARBA00023136"/>
    </source>
</evidence>
<sequence length="528" mass="56428">MSSDYAPFQSMATSRDTPNPLRPYYVPPSIGIQPEKATSSTAPGASSSRVGIGKSARDLLSDLDYGGPLLDRDGPTVGEMGKKIVDQAIWKYTSVLLAQPFDVAKTILQVRLAEEEEFLQDTPARDRQSLRIDEYSQSEEESDSDSPSYFTPTKPPVSRYDEASPHRKRSRGRRSPPSRSESTTPVPSSYAQNAHKLRLRQADSILETLGAIWNSSGATGLWKATNATFVYNVLVKALESWTRSMLSALANLPDPAALAGTPSDLVASAVGGVDVADSPSPLASLGVAVAAAAIAGVLLAPLDLVRTRLIITPTSLPPRATLQNLRSLPSLFVPTSLLPITLLHSTLPPLLTTSTPLFLRTQLHIDPITTPTLYSLSSFLSSAAELFLKLPLETVLRRAQVSTLRAQHTAAYHKITKASSTNSSTRSSTATKYGLLDSELRTIVSPGPYKGVFGTVYGIVFEEGVRRSGTASVMSSPISVRKGPPPGVKEKKGQGLSGLWRGWRVGMWGLCGVWLASAANGTGAGGEF</sequence>
<evidence type="ECO:0000256" key="7">
    <source>
        <dbReference type="SAM" id="MobiDB-lite"/>
    </source>
</evidence>
<keyword evidence="3" id="KW-0677">Repeat</keyword>
<feature type="region of interest" description="Disordered" evidence="7">
    <location>
        <begin position="475"/>
        <end position="494"/>
    </location>
</feature>
<proteinExistence type="predicted"/>
<feature type="region of interest" description="Disordered" evidence="7">
    <location>
        <begin position="119"/>
        <end position="193"/>
    </location>
</feature>
<comment type="caution">
    <text evidence="8">The sequence shown here is derived from an EMBL/GenBank/DDBJ whole genome shotgun (WGS) entry which is preliminary data.</text>
</comment>
<keyword evidence="2" id="KW-0812">Transmembrane</keyword>
<keyword evidence="5" id="KW-1133">Transmembrane helix</keyword>
<dbReference type="AlphaFoldDB" id="A0A4U7BFE6"/>
<feature type="compositionally biased region" description="Basic and acidic residues" evidence="7">
    <location>
        <begin position="123"/>
        <end position="134"/>
    </location>
</feature>
<keyword evidence="6" id="KW-0472">Membrane</keyword>
<evidence type="ECO:0000256" key="1">
    <source>
        <dbReference type="ARBA" id="ARBA00004325"/>
    </source>
</evidence>
<evidence type="ECO:0008006" key="10">
    <source>
        <dbReference type="Google" id="ProtNLM"/>
    </source>
</evidence>
<comment type="subcellular location">
    <subcellularLocation>
        <location evidence="1">Mitochondrion membrane</location>
    </subcellularLocation>
</comment>
<name>A0A4U7BFE6_9PEZI</name>
<dbReference type="PANTHER" id="PTHR24089">
    <property type="entry name" value="SOLUTE CARRIER FAMILY 25"/>
    <property type="match status" value="1"/>
</dbReference>
<evidence type="ECO:0000256" key="5">
    <source>
        <dbReference type="ARBA" id="ARBA00022989"/>
    </source>
</evidence>
<evidence type="ECO:0000256" key="4">
    <source>
        <dbReference type="ARBA" id="ARBA00022792"/>
    </source>
</evidence>
<evidence type="ECO:0000256" key="3">
    <source>
        <dbReference type="ARBA" id="ARBA00022737"/>
    </source>
</evidence>